<evidence type="ECO:0000256" key="1">
    <source>
        <dbReference type="ARBA" id="ARBA00022734"/>
    </source>
</evidence>
<protein>
    <recommendedName>
        <fullName evidence="2">Galectin</fullName>
    </recommendedName>
</protein>
<name>A0A915D4J0_9BILA</name>
<evidence type="ECO:0000313" key="4">
    <source>
        <dbReference type="Proteomes" id="UP000887574"/>
    </source>
</evidence>
<dbReference type="SUPFAM" id="SSF49899">
    <property type="entry name" value="Concanavalin A-like lectins/glucanases"/>
    <property type="match status" value="1"/>
</dbReference>
<dbReference type="WBParaSite" id="jg15775">
    <property type="protein sequence ID" value="jg15775"/>
    <property type="gene ID" value="jg15775"/>
</dbReference>
<dbReference type="InterPro" id="IPR013320">
    <property type="entry name" value="ConA-like_dom_sf"/>
</dbReference>
<dbReference type="AlphaFoldDB" id="A0A915D4J0"/>
<dbReference type="PROSITE" id="PS51304">
    <property type="entry name" value="GALECTIN"/>
    <property type="match status" value="1"/>
</dbReference>
<sequence>MTFWQFSAYLSKTTVSVDSKLIAIREKWCLYICSHKRLDSEDNIIVHGQIPADAESFQIFLINFRRRYGTNPANWDSPVDDMKMVQDTENNIQLKLSFDWNTEKQGLVVESRWEGVWKLKYEQSQNPFIQGGPFNLRLNMLDCTTFSISCNTRSITNVKYEWPEDFGDVTHVQIEGDVEVEQFHWKVFGDPCTDKPNIGKHEDEE</sequence>
<dbReference type="Proteomes" id="UP000887574">
    <property type="component" value="Unplaced"/>
</dbReference>
<dbReference type="Pfam" id="PF00337">
    <property type="entry name" value="Gal-bind_lectin"/>
    <property type="match status" value="1"/>
</dbReference>
<reference evidence="5" key="1">
    <citation type="submission" date="2022-11" db="UniProtKB">
        <authorList>
            <consortium name="WormBaseParasite"/>
        </authorList>
    </citation>
    <scope>IDENTIFICATION</scope>
</reference>
<dbReference type="Gene3D" id="2.60.120.200">
    <property type="match status" value="1"/>
</dbReference>
<proteinExistence type="predicted"/>
<dbReference type="SMART" id="SM00908">
    <property type="entry name" value="Gal-bind_lectin"/>
    <property type="match status" value="1"/>
</dbReference>
<evidence type="ECO:0000256" key="2">
    <source>
        <dbReference type="RuleBase" id="RU102079"/>
    </source>
</evidence>
<keyword evidence="1 2" id="KW-0430">Lectin</keyword>
<evidence type="ECO:0000313" key="5">
    <source>
        <dbReference type="WBParaSite" id="jg15775"/>
    </source>
</evidence>
<dbReference type="InterPro" id="IPR001079">
    <property type="entry name" value="Galectin_CRD"/>
</dbReference>
<dbReference type="GO" id="GO:0030246">
    <property type="term" value="F:carbohydrate binding"/>
    <property type="evidence" value="ECO:0007669"/>
    <property type="project" value="UniProtKB-UniRule"/>
</dbReference>
<keyword evidence="4" id="KW-1185">Reference proteome</keyword>
<accession>A0A915D4J0</accession>
<organism evidence="4 5">
    <name type="scientific">Ditylenchus dipsaci</name>
    <dbReference type="NCBI Taxonomy" id="166011"/>
    <lineage>
        <taxon>Eukaryota</taxon>
        <taxon>Metazoa</taxon>
        <taxon>Ecdysozoa</taxon>
        <taxon>Nematoda</taxon>
        <taxon>Chromadorea</taxon>
        <taxon>Rhabditida</taxon>
        <taxon>Tylenchina</taxon>
        <taxon>Tylenchomorpha</taxon>
        <taxon>Sphaerularioidea</taxon>
        <taxon>Anguinidae</taxon>
        <taxon>Anguininae</taxon>
        <taxon>Ditylenchus</taxon>
    </lineage>
</organism>
<evidence type="ECO:0000259" key="3">
    <source>
        <dbReference type="PROSITE" id="PS51304"/>
    </source>
</evidence>
<feature type="domain" description="Galectin" evidence="3">
    <location>
        <begin position="30"/>
        <end position="186"/>
    </location>
</feature>